<sequence length="239" mass="27577">MSWGLGIVKRMTVDAIVSAAFGALLGGAVAFFGGYIQRRLADRRAIRSMIYTTYLRDALKEVERYDKRPYRSGELAYLRTARLSAALKEVHRQALVASRGDEFQTRSLWRAAIDLDATHRRVESDEHISRAREGGWGKLMYDTVAQAKRVLLDYEGWLHRRLLTGPRRRHPGNYERLEIDRDAQDPDSSRFDQPDMLTAEALERLIECRPVSWRLRTDVPIYGLVVDVWVREDEAQRTG</sequence>
<organism evidence="3 4">
    <name type="scientific">Microbacterium natoriense</name>
    <dbReference type="NCBI Taxonomy" id="284570"/>
    <lineage>
        <taxon>Bacteria</taxon>
        <taxon>Bacillati</taxon>
        <taxon>Actinomycetota</taxon>
        <taxon>Actinomycetes</taxon>
        <taxon>Micrococcales</taxon>
        <taxon>Microbacteriaceae</taxon>
        <taxon>Microbacterium</taxon>
    </lineage>
</organism>
<evidence type="ECO:0000313" key="4">
    <source>
        <dbReference type="Proteomes" id="UP001244427"/>
    </source>
</evidence>
<dbReference type="EMBL" id="JAUSXV010000001">
    <property type="protein sequence ID" value="MDQ0647307.1"/>
    <property type="molecule type" value="Genomic_DNA"/>
</dbReference>
<evidence type="ECO:0000256" key="1">
    <source>
        <dbReference type="SAM" id="MobiDB-lite"/>
    </source>
</evidence>
<feature type="region of interest" description="Disordered" evidence="1">
    <location>
        <begin position="173"/>
        <end position="193"/>
    </location>
</feature>
<dbReference type="AlphaFoldDB" id="A0AAW8EW79"/>
<keyword evidence="2" id="KW-0472">Membrane</keyword>
<evidence type="ECO:0000256" key="2">
    <source>
        <dbReference type="SAM" id="Phobius"/>
    </source>
</evidence>
<name>A0AAW8EW79_9MICO</name>
<keyword evidence="4" id="KW-1185">Reference proteome</keyword>
<dbReference type="Proteomes" id="UP001244427">
    <property type="component" value="Unassembled WGS sequence"/>
</dbReference>
<feature type="transmembrane region" description="Helical" evidence="2">
    <location>
        <begin position="15"/>
        <end position="36"/>
    </location>
</feature>
<accession>A0AAW8EW79</accession>
<keyword evidence="2" id="KW-0812">Transmembrane</keyword>
<keyword evidence="2" id="KW-1133">Transmembrane helix</keyword>
<evidence type="ECO:0000313" key="3">
    <source>
        <dbReference type="EMBL" id="MDQ0647307.1"/>
    </source>
</evidence>
<comment type="caution">
    <text evidence="3">The sequence shown here is derived from an EMBL/GenBank/DDBJ whole genome shotgun (WGS) entry which is preliminary data.</text>
</comment>
<gene>
    <name evidence="3" type="ORF">QFZ53_001503</name>
</gene>
<reference evidence="3 4" key="1">
    <citation type="submission" date="2023-07" db="EMBL/GenBank/DDBJ databases">
        <title>Comparative genomics of wheat-associated soil bacteria to identify genetic determinants of phenazine resistance.</title>
        <authorList>
            <person name="Mouncey N."/>
        </authorList>
    </citation>
    <scope>NUCLEOTIDE SEQUENCE [LARGE SCALE GENOMIC DNA]</scope>
    <source>
        <strain evidence="3 4">W4I9-1</strain>
    </source>
</reference>
<protein>
    <submittedName>
        <fullName evidence="3">Uncharacterized protein</fullName>
    </submittedName>
</protein>
<proteinExistence type="predicted"/>